<proteinExistence type="predicted"/>
<dbReference type="HOGENOM" id="CLU_2372859_0_0_1"/>
<dbReference type="OrthoDB" id="10385357at2759"/>
<sequence length="95" mass="10760">MQILLLFEVRISECTTLSQIGRVLDETTNNYRPEMQSPLGANMGKDNHSQLDLLRQKWPPARVLACADNLEPRWGLVPLVNATVTQPTRHVNLKP</sequence>
<organism evidence="1 2">
    <name type="scientific">Fusarium oxysporum NRRL 32931</name>
    <dbReference type="NCBI Taxonomy" id="660029"/>
    <lineage>
        <taxon>Eukaryota</taxon>
        <taxon>Fungi</taxon>
        <taxon>Dikarya</taxon>
        <taxon>Ascomycota</taxon>
        <taxon>Pezizomycotina</taxon>
        <taxon>Sordariomycetes</taxon>
        <taxon>Hypocreomycetidae</taxon>
        <taxon>Hypocreales</taxon>
        <taxon>Nectriaceae</taxon>
        <taxon>Fusarium</taxon>
        <taxon>Fusarium oxysporum species complex</taxon>
    </lineage>
</organism>
<protein>
    <submittedName>
        <fullName evidence="1">Uncharacterized protein</fullName>
    </submittedName>
</protein>
<name>W9IPL1_FUSOX</name>
<dbReference type="EMBL" id="JH717841">
    <property type="protein sequence ID" value="EWY96602.1"/>
    <property type="molecule type" value="Genomic_DNA"/>
</dbReference>
<evidence type="ECO:0000313" key="1">
    <source>
        <dbReference type="EMBL" id="EWY96602.1"/>
    </source>
</evidence>
<dbReference type="AlphaFoldDB" id="W9IPL1"/>
<accession>W9IPL1</accession>
<gene>
    <name evidence="1" type="ORF">FOYG_05251</name>
</gene>
<dbReference type="Proteomes" id="UP000030753">
    <property type="component" value="Unassembled WGS sequence"/>
</dbReference>
<evidence type="ECO:0000313" key="2">
    <source>
        <dbReference type="Proteomes" id="UP000030753"/>
    </source>
</evidence>
<reference evidence="1 2" key="1">
    <citation type="submission" date="2011-06" db="EMBL/GenBank/DDBJ databases">
        <title>The Genome Sequence of Fusarium oxysporum FOSC 3-a.</title>
        <authorList>
            <consortium name="The Broad Institute Genome Sequencing Platform"/>
            <person name="Ma L.-J."/>
            <person name="Gale L.R."/>
            <person name="Schwartz D.C."/>
            <person name="Zhou S."/>
            <person name="Corby-Kistler H."/>
            <person name="Young S.K."/>
            <person name="Zeng Q."/>
            <person name="Gargeya S."/>
            <person name="Fitzgerald M."/>
            <person name="Haas B."/>
            <person name="Abouelleil A."/>
            <person name="Alvarado L."/>
            <person name="Arachchi H.M."/>
            <person name="Berlin A."/>
            <person name="Brown A."/>
            <person name="Chapman S.B."/>
            <person name="Chen Z."/>
            <person name="Dunbar C."/>
            <person name="Freedman E."/>
            <person name="Gearin G."/>
            <person name="Gellesch M."/>
            <person name="Goldberg J."/>
            <person name="Griggs A."/>
            <person name="Gujja S."/>
            <person name="Heiman D."/>
            <person name="Howarth C."/>
            <person name="Larson L."/>
            <person name="Lui A."/>
            <person name="MacDonald P.J.P."/>
            <person name="Mehta T."/>
            <person name="Montmayeur A."/>
            <person name="Murphy C."/>
            <person name="Neiman D."/>
            <person name="Pearson M."/>
            <person name="Priest M."/>
            <person name="Roberts A."/>
            <person name="Saif S."/>
            <person name="Shea T."/>
            <person name="Shenoy N."/>
            <person name="Sisk P."/>
            <person name="Stolte C."/>
            <person name="Sykes S."/>
            <person name="Wortman J."/>
            <person name="Nusbaum C."/>
            <person name="Birren B."/>
        </authorList>
    </citation>
    <scope>NUCLEOTIDE SEQUENCE [LARGE SCALE GENOMIC DNA]</scope>
    <source>
        <strain evidence="2">FOSC 3-a</strain>
    </source>
</reference>